<keyword evidence="3" id="KW-1185">Reference proteome</keyword>
<sequence>MQKIFKVDVSPNVYKSQDKSFPFPDLTHSFCPQCHKQHLHLHGFYRRYLIAKGFEGIILIRRYICPDCGGTVSLLPWFCHPRRTYSMGFVHYSLAGFFGWSGTMVSFIREFVFNHGIPFTRQLLYQYRKRILKNCNRIMMDLVRQFHPDGPISDSVYDRKRVKDALNLIETTAPTPYTVSMDMFSHGSCTYLTLSAI</sequence>
<dbReference type="Proteomes" id="UP000798488">
    <property type="component" value="Unassembled WGS sequence"/>
</dbReference>
<dbReference type="InterPro" id="IPR045536">
    <property type="entry name" value="DUF6431"/>
</dbReference>
<evidence type="ECO:0000259" key="1">
    <source>
        <dbReference type="Pfam" id="PF20020"/>
    </source>
</evidence>
<name>A0A9D3AXJ7_9FIRM</name>
<protein>
    <recommendedName>
        <fullName evidence="1">DUF6431 domain-containing protein</fullName>
    </recommendedName>
</protein>
<evidence type="ECO:0000313" key="3">
    <source>
        <dbReference type="Proteomes" id="UP000798488"/>
    </source>
</evidence>
<feature type="domain" description="DUF6431" evidence="1">
    <location>
        <begin position="31"/>
        <end position="95"/>
    </location>
</feature>
<gene>
    <name evidence="2" type="ORF">SPSYN_01258</name>
</gene>
<comment type="caution">
    <text evidence="2">The sequence shown here is derived from an EMBL/GenBank/DDBJ whole genome shotgun (WGS) entry which is preliminary data.</text>
</comment>
<proteinExistence type="predicted"/>
<organism evidence="2 3">
    <name type="scientific">Sporotomaculum syntrophicum</name>
    <dbReference type="NCBI Taxonomy" id="182264"/>
    <lineage>
        <taxon>Bacteria</taxon>
        <taxon>Bacillati</taxon>
        <taxon>Bacillota</taxon>
        <taxon>Clostridia</taxon>
        <taxon>Eubacteriales</taxon>
        <taxon>Desulfallaceae</taxon>
        <taxon>Sporotomaculum</taxon>
    </lineage>
</organism>
<accession>A0A9D3AXJ7</accession>
<reference evidence="2" key="1">
    <citation type="submission" date="2016-02" db="EMBL/GenBank/DDBJ databases">
        <title>Draft Genome Sequence of Sporotomaculum syntrophicum Strain FB, a Syntrophic Benzoate Degrader.</title>
        <authorList>
            <person name="Nobu M.K."/>
            <person name="Narihiro T."/>
            <person name="Qiu Y.-L."/>
            <person name="Ohashi A."/>
            <person name="Liu W.-T."/>
            <person name="Yuji S."/>
        </authorList>
    </citation>
    <scope>NUCLEOTIDE SEQUENCE</scope>
    <source>
        <strain evidence="2">FB</strain>
    </source>
</reference>
<evidence type="ECO:0000313" key="2">
    <source>
        <dbReference type="EMBL" id="KAF1085122.1"/>
    </source>
</evidence>
<dbReference type="EMBL" id="LSRS01000003">
    <property type="protein sequence ID" value="KAF1085122.1"/>
    <property type="molecule type" value="Genomic_DNA"/>
</dbReference>
<dbReference type="AlphaFoldDB" id="A0A9D3AXJ7"/>
<dbReference type="Pfam" id="PF20020">
    <property type="entry name" value="DUF6431"/>
    <property type="match status" value="1"/>
</dbReference>